<comment type="caution">
    <text evidence="1">The sequence shown here is derived from an EMBL/GenBank/DDBJ whole genome shotgun (WGS) entry which is preliminary data.</text>
</comment>
<proteinExistence type="predicted"/>
<accession>A0A4Y2K089</accession>
<keyword evidence="2" id="KW-1185">Reference proteome</keyword>
<evidence type="ECO:0000313" key="1">
    <source>
        <dbReference type="EMBL" id="GBM95760.1"/>
    </source>
</evidence>
<dbReference type="EMBL" id="BGPR01004088">
    <property type="protein sequence ID" value="GBM95760.1"/>
    <property type="molecule type" value="Genomic_DNA"/>
</dbReference>
<protein>
    <submittedName>
        <fullName evidence="1">Uncharacterized protein</fullName>
    </submittedName>
</protein>
<organism evidence="1 2">
    <name type="scientific">Araneus ventricosus</name>
    <name type="common">Orbweaver spider</name>
    <name type="synonym">Epeira ventricosa</name>
    <dbReference type="NCBI Taxonomy" id="182803"/>
    <lineage>
        <taxon>Eukaryota</taxon>
        <taxon>Metazoa</taxon>
        <taxon>Ecdysozoa</taxon>
        <taxon>Arthropoda</taxon>
        <taxon>Chelicerata</taxon>
        <taxon>Arachnida</taxon>
        <taxon>Araneae</taxon>
        <taxon>Araneomorphae</taxon>
        <taxon>Entelegynae</taxon>
        <taxon>Araneoidea</taxon>
        <taxon>Araneidae</taxon>
        <taxon>Araneus</taxon>
    </lineage>
</organism>
<dbReference type="Proteomes" id="UP000499080">
    <property type="component" value="Unassembled WGS sequence"/>
</dbReference>
<reference evidence="1 2" key="1">
    <citation type="journal article" date="2019" name="Sci. Rep.">
        <title>Orb-weaving spider Araneus ventricosus genome elucidates the spidroin gene catalogue.</title>
        <authorList>
            <person name="Kono N."/>
            <person name="Nakamura H."/>
            <person name="Ohtoshi R."/>
            <person name="Moran D.A.P."/>
            <person name="Shinohara A."/>
            <person name="Yoshida Y."/>
            <person name="Fujiwara M."/>
            <person name="Mori M."/>
            <person name="Tomita M."/>
            <person name="Arakawa K."/>
        </authorList>
    </citation>
    <scope>NUCLEOTIDE SEQUENCE [LARGE SCALE GENOMIC DNA]</scope>
</reference>
<dbReference type="AlphaFoldDB" id="A0A4Y2K089"/>
<sequence length="80" mass="9003">MASDSEHARWWVNASRAKFGHYVSRILSLTVQKVVHQKLHLAEIQQSANLLIEKDVVANARKQDGCSSSKQCNELVTVKD</sequence>
<evidence type="ECO:0000313" key="2">
    <source>
        <dbReference type="Proteomes" id="UP000499080"/>
    </source>
</evidence>
<name>A0A4Y2K089_ARAVE</name>
<gene>
    <name evidence="1" type="ORF">AVEN_182709_1</name>
</gene>